<dbReference type="InterPro" id="IPR013818">
    <property type="entry name" value="Lipase"/>
</dbReference>
<dbReference type="Pfam" id="PF00151">
    <property type="entry name" value="Lipase"/>
    <property type="match status" value="1"/>
</dbReference>
<dbReference type="OrthoDB" id="199913at2759"/>
<dbReference type="GO" id="GO:0005615">
    <property type="term" value="C:extracellular space"/>
    <property type="evidence" value="ECO:0007669"/>
    <property type="project" value="TreeGrafter"/>
</dbReference>
<dbReference type="EMBL" id="CADEBC010000497">
    <property type="protein sequence ID" value="CAB3238249.1"/>
    <property type="molecule type" value="Genomic_DNA"/>
</dbReference>
<dbReference type="GO" id="GO:0016298">
    <property type="term" value="F:lipase activity"/>
    <property type="evidence" value="ECO:0007669"/>
    <property type="project" value="InterPro"/>
</dbReference>
<evidence type="ECO:0000256" key="4">
    <source>
        <dbReference type="RuleBase" id="RU004262"/>
    </source>
</evidence>
<keyword evidence="5" id="KW-0732">Signal</keyword>
<dbReference type="PRINTS" id="PR00821">
    <property type="entry name" value="TAGLIPASE"/>
</dbReference>
<keyword evidence="3" id="KW-0964">Secreted</keyword>
<reference evidence="7 8" key="1">
    <citation type="submission" date="2020-04" db="EMBL/GenBank/DDBJ databases">
        <authorList>
            <person name="Wallbank WR R."/>
            <person name="Pardo Diaz C."/>
            <person name="Kozak K."/>
            <person name="Martin S."/>
            <person name="Jiggins C."/>
            <person name="Moest M."/>
            <person name="Warren A I."/>
            <person name="Byers J.R.P. K."/>
            <person name="Montejo-Kovacevich G."/>
            <person name="Yen C E."/>
        </authorList>
    </citation>
    <scope>NUCLEOTIDE SEQUENCE [LARGE SCALE GENOMIC DNA]</scope>
</reference>
<evidence type="ECO:0000259" key="6">
    <source>
        <dbReference type="Pfam" id="PF00151"/>
    </source>
</evidence>
<dbReference type="GO" id="GO:0017171">
    <property type="term" value="F:serine hydrolase activity"/>
    <property type="evidence" value="ECO:0007669"/>
    <property type="project" value="TreeGrafter"/>
</dbReference>
<protein>
    <recommendedName>
        <fullName evidence="6">Lipase domain-containing protein</fullName>
    </recommendedName>
</protein>
<feature type="chain" id="PRO_5035721387" description="Lipase domain-containing protein" evidence="5">
    <location>
        <begin position="22"/>
        <end position="328"/>
    </location>
</feature>
<evidence type="ECO:0000256" key="1">
    <source>
        <dbReference type="ARBA" id="ARBA00004613"/>
    </source>
</evidence>
<dbReference type="InterPro" id="IPR029058">
    <property type="entry name" value="AB_hydrolase_fold"/>
</dbReference>
<evidence type="ECO:0000313" key="7">
    <source>
        <dbReference type="EMBL" id="CAB3238249.1"/>
    </source>
</evidence>
<dbReference type="AlphaFoldDB" id="A0A8S0ZZH3"/>
<evidence type="ECO:0000313" key="8">
    <source>
        <dbReference type="Proteomes" id="UP000494106"/>
    </source>
</evidence>
<evidence type="ECO:0000256" key="2">
    <source>
        <dbReference type="ARBA" id="ARBA00010701"/>
    </source>
</evidence>
<dbReference type="PANTHER" id="PTHR11610">
    <property type="entry name" value="LIPASE"/>
    <property type="match status" value="1"/>
</dbReference>
<name>A0A8S0ZZH3_ARCPL</name>
<comment type="caution">
    <text evidence="7">The sequence shown here is derived from an EMBL/GenBank/DDBJ whole genome shotgun (WGS) entry which is preliminary data.</text>
</comment>
<feature type="signal peptide" evidence="5">
    <location>
        <begin position="1"/>
        <end position="21"/>
    </location>
</feature>
<gene>
    <name evidence="7" type="ORF">APLA_LOCUS7359</name>
</gene>
<dbReference type="SUPFAM" id="SSF53474">
    <property type="entry name" value="alpha/beta-Hydrolases"/>
    <property type="match status" value="1"/>
</dbReference>
<organism evidence="7 8">
    <name type="scientific">Arctia plantaginis</name>
    <name type="common">Wood tiger moth</name>
    <name type="synonym">Phalaena plantaginis</name>
    <dbReference type="NCBI Taxonomy" id="874455"/>
    <lineage>
        <taxon>Eukaryota</taxon>
        <taxon>Metazoa</taxon>
        <taxon>Ecdysozoa</taxon>
        <taxon>Arthropoda</taxon>
        <taxon>Hexapoda</taxon>
        <taxon>Insecta</taxon>
        <taxon>Pterygota</taxon>
        <taxon>Neoptera</taxon>
        <taxon>Endopterygota</taxon>
        <taxon>Lepidoptera</taxon>
        <taxon>Glossata</taxon>
        <taxon>Ditrysia</taxon>
        <taxon>Noctuoidea</taxon>
        <taxon>Erebidae</taxon>
        <taxon>Arctiinae</taxon>
        <taxon>Arctia</taxon>
    </lineage>
</organism>
<accession>A0A8S0ZZH3</accession>
<keyword evidence="8" id="KW-1185">Reference proteome</keyword>
<evidence type="ECO:0000256" key="3">
    <source>
        <dbReference type="ARBA" id="ARBA00022525"/>
    </source>
</evidence>
<comment type="similarity">
    <text evidence="2 4">Belongs to the AB hydrolase superfamily. Lipase family.</text>
</comment>
<dbReference type="PANTHER" id="PTHR11610:SF173">
    <property type="entry name" value="LIPASE DOMAIN-CONTAINING PROTEIN-RELATED"/>
    <property type="match status" value="1"/>
</dbReference>
<dbReference type="GO" id="GO:0016042">
    <property type="term" value="P:lipid catabolic process"/>
    <property type="evidence" value="ECO:0007669"/>
    <property type="project" value="TreeGrafter"/>
</dbReference>
<dbReference type="InterPro" id="IPR000734">
    <property type="entry name" value="TAG_lipase"/>
</dbReference>
<proteinExistence type="inferred from homology"/>
<comment type="subcellular location">
    <subcellularLocation>
        <location evidence="1">Secreted</location>
    </subcellularLocation>
</comment>
<evidence type="ECO:0000256" key="5">
    <source>
        <dbReference type="SAM" id="SignalP"/>
    </source>
</evidence>
<dbReference type="Proteomes" id="UP000494106">
    <property type="component" value="Unassembled WGS sequence"/>
</dbReference>
<dbReference type="Gene3D" id="3.40.50.1820">
    <property type="entry name" value="alpha/beta hydrolase"/>
    <property type="match status" value="1"/>
</dbReference>
<feature type="domain" description="Lipase" evidence="6">
    <location>
        <begin position="65"/>
        <end position="325"/>
    </location>
</feature>
<sequence>MFKVIAAVLVVQAAFAAAAPADPVLGKFSEGLRYDYLETDAGELRLVDNWLKLSDYNNLARYNPDQSNQYHLFTRQNPSRSQQLVMNNAASVTNSNFNARRRTVILMHGFAGSATSSFNTNLVPGFLAGDDCNVIVLDWSAGSNWGPRAMDAGRAGGRFVNWLMNLTGARANQITVVGYSVGGHGAGFISRTMSSRASYVIACDPADRWDAANVFRPNDGAYTEVIHTSVGNIGMTRELGQVDFYPNQGSLMPGCVTALCDHERSFIYIAESMRSGGFNGRRCPDLRAALTGNCNLPETLRMGGILPKNGRRGIFFLRTNARSPFSQG</sequence>